<proteinExistence type="predicted"/>
<comment type="caution">
    <text evidence="1">The sequence shown here is derived from an EMBL/GenBank/DDBJ whole genome shotgun (WGS) entry which is preliminary data.</text>
</comment>
<dbReference type="InterPro" id="IPR052572">
    <property type="entry name" value="UPF0153_domain"/>
</dbReference>
<dbReference type="RefSeq" id="WP_166937267.1">
    <property type="nucleotide sequence ID" value="NZ_BAAADD010000012.1"/>
</dbReference>
<name>A0ABN1FAA2_9PROT</name>
<keyword evidence="2" id="KW-1185">Reference proteome</keyword>
<dbReference type="EMBL" id="BAAADD010000012">
    <property type="protein sequence ID" value="GAA0586340.1"/>
    <property type="molecule type" value="Genomic_DNA"/>
</dbReference>
<evidence type="ECO:0000313" key="2">
    <source>
        <dbReference type="Proteomes" id="UP001499951"/>
    </source>
</evidence>
<protein>
    <recommendedName>
        <fullName evidence="3">Zinc/iron-chelating domain-containing protein</fullName>
    </recommendedName>
</protein>
<evidence type="ECO:0008006" key="3">
    <source>
        <dbReference type="Google" id="ProtNLM"/>
    </source>
</evidence>
<dbReference type="PANTHER" id="PTHR36931:SF1">
    <property type="entry name" value="UPF0153 PROTEIN YEIW"/>
    <property type="match status" value="1"/>
</dbReference>
<gene>
    <name evidence="1" type="ORF">GCM10008942_39180</name>
</gene>
<accession>A0ABN1FAA2</accession>
<dbReference type="Proteomes" id="UP001499951">
    <property type="component" value="Unassembled WGS sequence"/>
</dbReference>
<organism evidence="1 2">
    <name type="scientific">Rhizomicrobium electricum</name>
    <dbReference type="NCBI Taxonomy" id="480070"/>
    <lineage>
        <taxon>Bacteria</taxon>
        <taxon>Pseudomonadati</taxon>
        <taxon>Pseudomonadota</taxon>
        <taxon>Alphaproteobacteria</taxon>
        <taxon>Micropepsales</taxon>
        <taxon>Micropepsaceae</taxon>
        <taxon>Rhizomicrobium</taxon>
    </lineage>
</organism>
<dbReference type="PANTHER" id="PTHR36931">
    <property type="entry name" value="UPF0153 PROTEIN YEIW"/>
    <property type="match status" value="1"/>
</dbReference>
<evidence type="ECO:0000313" key="1">
    <source>
        <dbReference type="EMBL" id="GAA0586340.1"/>
    </source>
</evidence>
<reference evidence="1 2" key="1">
    <citation type="journal article" date="2019" name="Int. J. Syst. Evol. Microbiol.">
        <title>The Global Catalogue of Microorganisms (GCM) 10K type strain sequencing project: providing services to taxonomists for standard genome sequencing and annotation.</title>
        <authorList>
            <consortium name="The Broad Institute Genomics Platform"/>
            <consortium name="The Broad Institute Genome Sequencing Center for Infectious Disease"/>
            <person name="Wu L."/>
            <person name="Ma J."/>
        </authorList>
    </citation>
    <scope>NUCLEOTIDE SEQUENCE [LARGE SCALE GENOMIC DNA]</scope>
    <source>
        <strain evidence="1 2">JCM 15089</strain>
    </source>
</reference>
<sequence>MSITDLDLVPGRECGACTACCSVMAIDKPEIQKAAGVLCRHCQGGCSIYEARPQVCRSFHCGWRQFPILDDNWRPDRSGVFVEVEEIDGETAISLILIGNPLKTVRQDWFIDFVRTGVGGRVPLYLGISGPPGFKGASVTLNTRQMFEAANTSRAQVKTLLEQDLKRLKAHEFEPRVFQYRGNDFG</sequence>